<proteinExistence type="predicted"/>
<accession>A0A3N6PAA1</accession>
<dbReference type="EMBL" id="REGA01000004">
    <property type="protein sequence ID" value="RQG96009.1"/>
    <property type="molecule type" value="Genomic_DNA"/>
</dbReference>
<name>A0A3N6PAA1_NATCH</name>
<sequence length="65" mass="7589">MLNDDYLKNIATGEVPLSRNQCSRSDLNRRKTVAHYVRAATFRVQFRILHSPLTKLFAENARDRI</sequence>
<dbReference type="AlphaFoldDB" id="A0A3N6PAA1"/>
<dbReference type="Proteomes" id="UP000282323">
    <property type="component" value="Unassembled WGS sequence"/>
</dbReference>
<comment type="caution">
    <text evidence="1">The sequence shown here is derived from an EMBL/GenBank/DDBJ whole genome shotgun (WGS) entry which is preliminary data.</text>
</comment>
<evidence type="ECO:0000313" key="2">
    <source>
        <dbReference type="Proteomes" id="UP000282323"/>
    </source>
</evidence>
<evidence type="ECO:0000313" key="1">
    <source>
        <dbReference type="EMBL" id="RQG96009.1"/>
    </source>
</evidence>
<reference evidence="1 2" key="1">
    <citation type="submission" date="2018-10" db="EMBL/GenBank/DDBJ databases">
        <title>Natrarchaeobius chitinivorans gen. nov., sp. nov., and Natrarchaeobius haloalkaliphilus sp. nov., alkaliphilic, chitin-utilizing haloarchaea from hypersaline alkaline lakes.</title>
        <authorList>
            <person name="Sorokin D.Y."/>
            <person name="Elcheninov A.G."/>
            <person name="Kostrikina N.A."/>
            <person name="Bale N.J."/>
            <person name="Sinninghe Damste J.S."/>
            <person name="Khijniak T.V."/>
            <person name="Kublanov I.V."/>
            <person name="Toshchakov S.V."/>
        </authorList>
    </citation>
    <scope>NUCLEOTIDE SEQUENCE [LARGE SCALE GENOMIC DNA]</scope>
    <source>
        <strain evidence="1 2">AArcht4T</strain>
    </source>
</reference>
<protein>
    <submittedName>
        <fullName evidence="1">Uncharacterized protein</fullName>
    </submittedName>
</protein>
<keyword evidence="2" id="KW-1185">Reference proteome</keyword>
<organism evidence="1 2">
    <name type="scientific">Natrarchaeobius chitinivorans</name>
    <dbReference type="NCBI Taxonomy" id="1679083"/>
    <lineage>
        <taxon>Archaea</taxon>
        <taxon>Methanobacteriati</taxon>
        <taxon>Methanobacteriota</taxon>
        <taxon>Stenosarchaea group</taxon>
        <taxon>Halobacteria</taxon>
        <taxon>Halobacteriales</taxon>
        <taxon>Natrialbaceae</taxon>
        <taxon>Natrarchaeobius</taxon>
    </lineage>
</organism>
<gene>
    <name evidence="1" type="ORF">EA473_07490</name>
</gene>